<evidence type="ECO:0000313" key="1">
    <source>
        <dbReference type="EMBL" id="MBW7476866.1"/>
    </source>
</evidence>
<sequence>MQDDQLAKRYQVDLTKPNPGVSSAIAGYGSDAARYDGGTGFDFDAKCKDN</sequence>
<reference evidence="1 2" key="1">
    <citation type="submission" date="2021-07" db="EMBL/GenBank/DDBJ databases">
        <title>Paenibacillus radiodurans sp. nov., isolated from the southeastern edge of Tengger Desert.</title>
        <authorList>
            <person name="Zhang G."/>
        </authorList>
    </citation>
    <scope>NUCLEOTIDE SEQUENCE [LARGE SCALE GENOMIC DNA]</scope>
    <source>
        <strain evidence="1 2">DT7-4</strain>
    </source>
</reference>
<keyword evidence="2" id="KW-1185">Reference proteome</keyword>
<protein>
    <submittedName>
        <fullName evidence="1">TerD family protein</fullName>
    </submittedName>
</protein>
<dbReference type="RefSeq" id="WP_219874115.1">
    <property type="nucleotide sequence ID" value="NZ_JAHZIJ010000017.1"/>
</dbReference>
<organism evidence="1 2">
    <name type="scientific">Paenibacillus oenotherae</name>
    <dbReference type="NCBI Taxonomy" id="1435645"/>
    <lineage>
        <taxon>Bacteria</taxon>
        <taxon>Bacillati</taxon>
        <taxon>Bacillota</taxon>
        <taxon>Bacilli</taxon>
        <taxon>Bacillales</taxon>
        <taxon>Paenibacillaceae</taxon>
        <taxon>Paenibacillus</taxon>
    </lineage>
</organism>
<name>A0ABS7DAF5_9BACL</name>
<accession>A0ABS7DAF5</accession>
<dbReference type="Proteomes" id="UP000812277">
    <property type="component" value="Unassembled WGS sequence"/>
</dbReference>
<dbReference type="EMBL" id="JAHZIJ010000017">
    <property type="protein sequence ID" value="MBW7476866.1"/>
    <property type="molecule type" value="Genomic_DNA"/>
</dbReference>
<comment type="caution">
    <text evidence="1">The sequence shown here is derived from an EMBL/GenBank/DDBJ whole genome shotgun (WGS) entry which is preliminary data.</text>
</comment>
<gene>
    <name evidence="1" type="ORF">K0T92_19295</name>
</gene>
<proteinExistence type="predicted"/>
<evidence type="ECO:0000313" key="2">
    <source>
        <dbReference type="Proteomes" id="UP000812277"/>
    </source>
</evidence>